<evidence type="ECO:0000259" key="7">
    <source>
        <dbReference type="Pfam" id="PF05699"/>
    </source>
</evidence>
<gene>
    <name evidence="8" type="ORF">RDB_LOCUS63401</name>
</gene>
<name>A0A8H3GDZ5_9AGAM</name>
<dbReference type="EMBL" id="CAJMWX010001036">
    <property type="protein sequence ID" value="CAE6448145.1"/>
    <property type="molecule type" value="Genomic_DNA"/>
</dbReference>
<evidence type="ECO:0000256" key="6">
    <source>
        <dbReference type="SAM" id="MobiDB-lite"/>
    </source>
</evidence>
<reference evidence="8" key="1">
    <citation type="submission" date="2021-01" db="EMBL/GenBank/DDBJ databases">
        <authorList>
            <person name="Kaushik A."/>
        </authorList>
    </citation>
    <scope>NUCLEOTIDE SEQUENCE</scope>
    <source>
        <strain evidence="8">AG4-R118</strain>
    </source>
</reference>
<dbReference type="GO" id="GO:0005634">
    <property type="term" value="C:nucleus"/>
    <property type="evidence" value="ECO:0007669"/>
    <property type="project" value="UniProtKB-SubCell"/>
</dbReference>
<evidence type="ECO:0000313" key="8">
    <source>
        <dbReference type="EMBL" id="CAE6448145.1"/>
    </source>
</evidence>
<dbReference type="InterPro" id="IPR052035">
    <property type="entry name" value="ZnF_BED_domain_contain"/>
</dbReference>
<keyword evidence="3" id="KW-0863">Zinc-finger</keyword>
<keyword evidence="2" id="KW-0479">Metal-binding</keyword>
<evidence type="ECO:0000313" key="9">
    <source>
        <dbReference type="Proteomes" id="UP000663888"/>
    </source>
</evidence>
<dbReference type="PANTHER" id="PTHR46481">
    <property type="entry name" value="ZINC FINGER BED DOMAIN-CONTAINING PROTEIN 4"/>
    <property type="match status" value="1"/>
</dbReference>
<sequence length="803" mass="90157">MESTELAVQGPVPNDPGPDLTLPLPDVYHLNDRDAWVWGYSDAHLVAAALSVWTALVYGHFEIGIGRVLKKNSQTGAMEPDYMFYTFKCKHDPTNCRMRTRKRSATRYGTQNLKTAVRACDKRRGVPDSLVPLGPEFTFSQLLFRVMLVIWCIVNHRPFHTIADPLFLNIVHLLRPDAIVPTPQTLSSDLTYIYDIASIRIREVFMEMGSGVHLAIDGWSSPLTASFLGIVVFWRDGAQIYRSILEFIHLTESHTGIYLAEKTLECLDRFSLTNQVTSICLDNASNNETFVRQISSSLPNFPGTHFRTRCIAHITNLVAKAFMAVFTRPASKKRKIAKSRALAKQPGPSNLTSATGINSASSLSDPTNSEDLELEQPLDELDAILDIPDEFADEGMELHDTGVVQKAVLTAMNEMRVQFGVEVDDEEFSEARSITGFAHQIHTVSTLYATFKSILAAVKDSVSTKKEVPTKRVATRWNSDYACAETHLELRTPISIMTSNPTYKMSKYMLSVLQWEMLSELVGCLAVFYHLTLVHSQSCVPLIHEVIPDLLVLKFRLELMRDDVKHELKSVTRVAAQAALHVLDKYLKRLEESDIYWFAIVLCPWYKLHWFYDEGYPAARIEYIRRALYERYVKYRTAANTTNSNSGPSPSPSSSAATPSPTDDIRTHWMRARVPPARMTSASSSSTPRDPLAIYLTSAPVDRDEVERVGLLKYWQLEMQKSAPLARMALDILSAPASSVDAERAFSGGRMAINYRQHRTSIATFRAKMAVGSWFGTPLLQDIHEVLEIVDGKGSLEPEPVDL</sequence>
<dbReference type="Proteomes" id="UP000663888">
    <property type="component" value="Unassembled WGS sequence"/>
</dbReference>
<feature type="region of interest" description="Disordered" evidence="6">
    <location>
        <begin position="337"/>
        <end position="371"/>
    </location>
</feature>
<dbReference type="GO" id="GO:0046983">
    <property type="term" value="F:protein dimerization activity"/>
    <property type="evidence" value="ECO:0007669"/>
    <property type="project" value="InterPro"/>
</dbReference>
<keyword evidence="4" id="KW-0862">Zinc</keyword>
<feature type="region of interest" description="Disordered" evidence="6">
    <location>
        <begin position="640"/>
        <end position="662"/>
    </location>
</feature>
<dbReference type="PANTHER" id="PTHR46481:SF10">
    <property type="entry name" value="ZINC FINGER BED DOMAIN-CONTAINING PROTEIN 39"/>
    <property type="match status" value="1"/>
</dbReference>
<dbReference type="InterPro" id="IPR012337">
    <property type="entry name" value="RNaseH-like_sf"/>
</dbReference>
<comment type="subcellular location">
    <subcellularLocation>
        <location evidence="1">Nucleus</location>
    </subcellularLocation>
</comment>
<keyword evidence="5" id="KW-0539">Nucleus</keyword>
<dbReference type="InterPro" id="IPR008906">
    <property type="entry name" value="HATC_C_dom"/>
</dbReference>
<comment type="caution">
    <text evidence="8">The sequence shown here is derived from an EMBL/GenBank/DDBJ whole genome shotgun (WGS) entry which is preliminary data.</text>
</comment>
<dbReference type="AlphaFoldDB" id="A0A8H3GDZ5"/>
<dbReference type="SUPFAM" id="SSF53098">
    <property type="entry name" value="Ribonuclease H-like"/>
    <property type="match status" value="1"/>
</dbReference>
<dbReference type="GO" id="GO:0008270">
    <property type="term" value="F:zinc ion binding"/>
    <property type="evidence" value="ECO:0007669"/>
    <property type="project" value="UniProtKB-KW"/>
</dbReference>
<feature type="compositionally biased region" description="Polar residues" evidence="6">
    <location>
        <begin position="347"/>
        <end position="367"/>
    </location>
</feature>
<proteinExistence type="predicted"/>
<dbReference type="Pfam" id="PF05699">
    <property type="entry name" value="Dimer_Tnp_hAT"/>
    <property type="match status" value="1"/>
</dbReference>
<protein>
    <recommendedName>
        <fullName evidence="7">HAT C-terminal dimerisation domain-containing protein</fullName>
    </recommendedName>
</protein>
<evidence type="ECO:0000256" key="1">
    <source>
        <dbReference type="ARBA" id="ARBA00004123"/>
    </source>
</evidence>
<evidence type="ECO:0000256" key="3">
    <source>
        <dbReference type="ARBA" id="ARBA00022771"/>
    </source>
</evidence>
<evidence type="ECO:0000256" key="4">
    <source>
        <dbReference type="ARBA" id="ARBA00022833"/>
    </source>
</evidence>
<evidence type="ECO:0000256" key="2">
    <source>
        <dbReference type="ARBA" id="ARBA00022723"/>
    </source>
</evidence>
<accession>A0A8H3GDZ5</accession>
<organism evidence="8 9">
    <name type="scientific">Rhizoctonia solani</name>
    <dbReference type="NCBI Taxonomy" id="456999"/>
    <lineage>
        <taxon>Eukaryota</taxon>
        <taxon>Fungi</taxon>
        <taxon>Dikarya</taxon>
        <taxon>Basidiomycota</taxon>
        <taxon>Agaricomycotina</taxon>
        <taxon>Agaricomycetes</taxon>
        <taxon>Cantharellales</taxon>
        <taxon>Ceratobasidiaceae</taxon>
        <taxon>Rhizoctonia</taxon>
    </lineage>
</organism>
<evidence type="ECO:0000256" key="5">
    <source>
        <dbReference type="ARBA" id="ARBA00023242"/>
    </source>
</evidence>
<feature type="domain" description="HAT C-terminal dimerisation" evidence="7">
    <location>
        <begin position="694"/>
        <end position="762"/>
    </location>
</feature>